<reference evidence="1" key="2">
    <citation type="submission" date="2021-04" db="EMBL/GenBank/DDBJ databases">
        <authorList>
            <person name="Gilroy R."/>
        </authorList>
    </citation>
    <scope>NUCLEOTIDE SEQUENCE</scope>
    <source>
        <strain evidence="1">ChiHjej12B11-1927</strain>
    </source>
</reference>
<evidence type="ECO:0000313" key="2">
    <source>
        <dbReference type="Proteomes" id="UP000824230"/>
    </source>
</evidence>
<name>A0A9D1VNS2_9FIRM</name>
<sequence>MLSEAEAAGQSVLTKPPHKAAGKDYLFAGLMRRPFCSYCLSKNVMIFG</sequence>
<dbReference type="EMBL" id="DXFG01000248">
    <property type="protein sequence ID" value="HIX38426.1"/>
    <property type="molecule type" value="Genomic_DNA"/>
</dbReference>
<accession>A0A9D1VNS2</accession>
<dbReference type="AlphaFoldDB" id="A0A9D1VNS2"/>
<dbReference type="Proteomes" id="UP000824230">
    <property type="component" value="Unassembled WGS sequence"/>
</dbReference>
<comment type="caution">
    <text evidence="1">The sequence shown here is derived from an EMBL/GenBank/DDBJ whole genome shotgun (WGS) entry which is preliminary data.</text>
</comment>
<protein>
    <submittedName>
        <fullName evidence="1">Uncharacterized protein</fullName>
    </submittedName>
</protein>
<organism evidence="1 2">
    <name type="scientific">Candidatus Blautia pullistercoris</name>
    <dbReference type="NCBI Taxonomy" id="2838499"/>
    <lineage>
        <taxon>Bacteria</taxon>
        <taxon>Bacillati</taxon>
        <taxon>Bacillota</taxon>
        <taxon>Clostridia</taxon>
        <taxon>Lachnospirales</taxon>
        <taxon>Lachnospiraceae</taxon>
        <taxon>Blautia</taxon>
    </lineage>
</organism>
<reference evidence="1" key="1">
    <citation type="journal article" date="2021" name="PeerJ">
        <title>Extensive microbial diversity within the chicken gut microbiome revealed by metagenomics and culture.</title>
        <authorList>
            <person name="Gilroy R."/>
            <person name="Ravi A."/>
            <person name="Getino M."/>
            <person name="Pursley I."/>
            <person name="Horton D.L."/>
            <person name="Alikhan N.F."/>
            <person name="Baker D."/>
            <person name="Gharbi K."/>
            <person name="Hall N."/>
            <person name="Watson M."/>
            <person name="Adriaenssens E.M."/>
            <person name="Foster-Nyarko E."/>
            <person name="Jarju S."/>
            <person name="Secka A."/>
            <person name="Antonio M."/>
            <person name="Oren A."/>
            <person name="Chaudhuri R.R."/>
            <person name="La Ragione R."/>
            <person name="Hildebrand F."/>
            <person name="Pallen M.J."/>
        </authorList>
    </citation>
    <scope>NUCLEOTIDE SEQUENCE</scope>
    <source>
        <strain evidence="1">ChiHjej12B11-1927</strain>
    </source>
</reference>
<gene>
    <name evidence="1" type="ORF">H9738_11260</name>
</gene>
<proteinExistence type="predicted"/>
<evidence type="ECO:0000313" key="1">
    <source>
        <dbReference type="EMBL" id="HIX38426.1"/>
    </source>
</evidence>